<dbReference type="Proteomes" id="UP000178602">
    <property type="component" value="Unassembled WGS sequence"/>
</dbReference>
<comment type="caution">
    <text evidence="2">The sequence shown here is derived from an EMBL/GenBank/DDBJ whole genome shotgun (WGS) entry which is preliminary data.</text>
</comment>
<reference evidence="2 3" key="1">
    <citation type="journal article" date="2016" name="Nat. Commun.">
        <title>Thousands of microbial genomes shed light on interconnected biogeochemical processes in an aquifer system.</title>
        <authorList>
            <person name="Anantharaman K."/>
            <person name="Brown C.T."/>
            <person name="Hug L.A."/>
            <person name="Sharon I."/>
            <person name="Castelle C.J."/>
            <person name="Probst A.J."/>
            <person name="Thomas B.C."/>
            <person name="Singh A."/>
            <person name="Wilkins M.J."/>
            <person name="Karaoz U."/>
            <person name="Brodie E.L."/>
            <person name="Williams K.H."/>
            <person name="Hubbard S.S."/>
            <person name="Banfield J.F."/>
        </authorList>
    </citation>
    <scope>NUCLEOTIDE SEQUENCE [LARGE SCALE GENOMIC DNA]</scope>
</reference>
<dbReference type="NCBIfam" id="TIGR03980">
    <property type="entry name" value="prismane_assoc"/>
    <property type="match status" value="1"/>
</dbReference>
<evidence type="ECO:0000259" key="1">
    <source>
        <dbReference type="Pfam" id="PF08984"/>
    </source>
</evidence>
<sequence>MEEKITAEMTIADALKKKPHIAAVLMGKGMHCIGCVIASGETIAQAAEVHGLDVNELLNEINQA</sequence>
<organism evidence="2 3">
    <name type="scientific">candidate division WOR-1 bacterium RIFOXYC12_FULL_54_18</name>
    <dbReference type="NCBI Taxonomy" id="1802584"/>
    <lineage>
        <taxon>Bacteria</taxon>
        <taxon>Bacillati</taxon>
        <taxon>Saganbacteria</taxon>
    </lineage>
</organism>
<dbReference type="EMBL" id="MEUG01000001">
    <property type="protein sequence ID" value="OGC28325.1"/>
    <property type="molecule type" value="Genomic_DNA"/>
</dbReference>
<name>A0A1F4T6D6_UNCSA</name>
<proteinExistence type="predicted"/>
<dbReference type="PANTHER" id="PTHR39341:SF1">
    <property type="entry name" value="DUF1858 DOMAIN-CONTAINING PROTEIN"/>
    <property type="match status" value="1"/>
</dbReference>
<dbReference type="InterPro" id="IPR038062">
    <property type="entry name" value="ScdA-like_N_sf"/>
</dbReference>
<dbReference type="SUPFAM" id="SSF140683">
    <property type="entry name" value="SP0561-like"/>
    <property type="match status" value="1"/>
</dbReference>
<dbReference type="Gene3D" id="1.10.3910.10">
    <property type="entry name" value="SP0561-like"/>
    <property type="match status" value="1"/>
</dbReference>
<dbReference type="PANTHER" id="PTHR39341">
    <property type="entry name" value="BSL7085 PROTEIN"/>
    <property type="match status" value="1"/>
</dbReference>
<dbReference type="AlphaFoldDB" id="A0A1F4T6D6"/>
<dbReference type="InterPro" id="IPR023883">
    <property type="entry name" value="CHP03980_redox-disulphide"/>
</dbReference>
<evidence type="ECO:0000313" key="2">
    <source>
        <dbReference type="EMBL" id="OGC28325.1"/>
    </source>
</evidence>
<gene>
    <name evidence="2" type="ORF">A3K49_05020</name>
</gene>
<dbReference type="InterPro" id="IPR015077">
    <property type="entry name" value="DUF1858"/>
</dbReference>
<protein>
    <submittedName>
        <fullName evidence="2">Disulfide oxidoreductase</fullName>
    </submittedName>
</protein>
<evidence type="ECO:0000313" key="3">
    <source>
        <dbReference type="Proteomes" id="UP000178602"/>
    </source>
</evidence>
<accession>A0A1F4T6D6</accession>
<feature type="domain" description="DUF1858" evidence="1">
    <location>
        <begin position="5"/>
        <end position="58"/>
    </location>
</feature>
<dbReference type="Pfam" id="PF08984">
    <property type="entry name" value="DUF1858"/>
    <property type="match status" value="1"/>
</dbReference>